<evidence type="ECO:0000256" key="1">
    <source>
        <dbReference type="ARBA" id="ARBA00001971"/>
    </source>
</evidence>
<keyword evidence="4" id="KW-0560">Oxidoreductase</keyword>
<evidence type="ECO:0000256" key="4">
    <source>
        <dbReference type="ARBA" id="ARBA00023002"/>
    </source>
</evidence>
<keyword evidence="6" id="KW-0503">Monooxygenase</keyword>
<proteinExistence type="inferred from homology"/>
<protein>
    <submittedName>
        <fullName evidence="9">Uncharacterized protein</fullName>
    </submittedName>
</protein>
<feature type="binding site" description="axial binding residue" evidence="7">
    <location>
        <position position="595"/>
    </location>
    <ligand>
        <name>heme</name>
        <dbReference type="ChEBI" id="CHEBI:30413"/>
    </ligand>
    <ligandPart>
        <name>Fe</name>
        <dbReference type="ChEBI" id="CHEBI:18248"/>
    </ligandPart>
</feature>
<dbReference type="EMBL" id="KN847318">
    <property type="protein sequence ID" value="KIW58074.1"/>
    <property type="molecule type" value="Genomic_DNA"/>
</dbReference>
<dbReference type="InterPro" id="IPR036396">
    <property type="entry name" value="Cyt_P450_sf"/>
</dbReference>
<dbReference type="OrthoDB" id="1103324at2759"/>
<dbReference type="RefSeq" id="XP_013318658.1">
    <property type="nucleotide sequence ID" value="XM_013463204.1"/>
</dbReference>
<keyword evidence="7" id="KW-0349">Heme</keyword>
<evidence type="ECO:0000256" key="2">
    <source>
        <dbReference type="ARBA" id="ARBA00010617"/>
    </source>
</evidence>
<dbReference type="Gene3D" id="2.60.120.10">
    <property type="entry name" value="Jelly Rolls"/>
    <property type="match status" value="1"/>
</dbReference>
<dbReference type="CDD" id="cd11065">
    <property type="entry name" value="CYP64-like"/>
    <property type="match status" value="1"/>
</dbReference>
<evidence type="ECO:0000256" key="5">
    <source>
        <dbReference type="ARBA" id="ARBA00023004"/>
    </source>
</evidence>
<dbReference type="InterPro" id="IPR050364">
    <property type="entry name" value="Cytochrome_P450_fung"/>
</dbReference>
<dbReference type="Proteomes" id="UP000054342">
    <property type="component" value="Unassembled WGS sequence"/>
</dbReference>
<dbReference type="InterPro" id="IPR011051">
    <property type="entry name" value="RmlC_Cupin_sf"/>
</dbReference>
<dbReference type="HOGENOM" id="CLU_001570_2_1_1"/>
<dbReference type="PRINTS" id="PR00463">
    <property type="entry name" value="EP450I"/>
</dbReference>
<keyword evidence="3 7" id="KW-0479">Metal-binding</keyword>
<evidence type="ECO:0000313" key="9">
    <source>
        <dbReference type="EMBL" id="KIW58074.1"/>
    </source>
</evidence>
<dbReference type="GO" id="GO:0005506">
    <property type="term" value="F:iron ion binding"/>
    <property type="evidence" value="ECO:0007669"/>
    <property type="project" value="InterPro"/>
</dbReference>
<comment type="cofactor">
    <cofactor evidence="1 7">
        <name>heme</name>
        <dbReference type="ChEBI" id="CHEBI:30413"/>
    </cofactor>
</comment>
<dbReference type="GeneID" id="25324532"/>
<dbReference type="PANTHER" id="PTHR46300">
    <property type="entry name" value="P450, PUTATIVE (EUROFUNG)-RELATED-RELATED"/>
    <property type="match status" value="1"/>
</dbReference>
<evidence type="ECO:0000256" key="3">
    <source>
        <dbReference type="ARBA" id="ARBA00022723"/>
    </source>
</evidence>
<dbReference type="SUPFAM" id="SSF48264">
    <property type="entry name" value="Cytochrome P450"/>
    <property type="match status" value="1"/>
</dbReference>
<dbReference type="InterPro" id="IPR014710">
    <property type="entry name" value="RmlC-like_jellyroll"/>
</dbReference>
<dbReference type="Pfam" id="PF00067">
    <property type="entry name" value="p450"/>
    <property type="match status" value="1"/>
</dbReference>
<evidence type="ECO:0000256" key="7">
    <source>
        <dbReference type="PIRSR" id="PIRSR602401-1"/>
    </source>
</evidence>
<evidence type="ECO:0000256" key="8">
    <source>
        <dbReference type="SAM" id="Phobius"/>
    </source>
</evidence>
<dbReference type="PANTHER" id="PTHR46300:SF2">
    <property type="entry name" value="CYTOCHROME P450 MONOOXYGENASE ALNH-RELATED"/>
    <property type="match status" value="1"/>
</dbReference>
<dbReference type="CDD" id="cd02231">
    <property type="entry name" value="cupin_BLL6423-like"/>
    <property type="match status" value="1"/>
</dbReference>
<dbReference type="AlphaFoldDB" id="A0A0D2FDF4"/>
<dbReference type="GO" id="GO:0004497">
    <property type="term" value="F:monooxygenase activity"/>
    <property type="evidence" value="ECO:0007669"/>
    <property type="project" value="UniProtKB-KW"/>
</dbReference>
<dbReference type="GO" id="GO:0020037">
    <property type="term" value="F:heme binding"/>
    <property type="evidence" value="ECO:0007669"/>
    <property type="project" value="InterPro"/>
</dbReference>
<dbReference type="SUPFAM" id="SSF51182">
    <property type="entry name" value="RmlC-like cupins"/>
    <property type="match status" value="1"/>
</dbReference>
<reference evidence="9 10" key="1">
    <citation type="submission" date="2015-01" db="EMBL/GenBank/DDBJ databases">
        <title>The Genome Sequence of Exophiala xenobiotica CBS118157.</title>
        <authorList>
            <consortium name="The Broad Institute Genomics Platform"/>
            <person name="Cuomo C."/>
            <person name="de Hoog S."/>
            <person name="Gorbushina A."/>
            <person name="Stielow B."/>
            <person name="Teixiera M."/>
            <person name="Abouelleil A."/>
            <person name="Chapman S.B."/>
            <person name="Priest M."/>
            <person name="Young S.K."/>
            <person name="Wortman J."/>
            <person name="Nusbaum C."/>
            <person name="Birren B."/>
        </authorList>
    </citation>
    <scope>NUCLEOTIDE SEQUENCE [LARGE SCALE GENOMIC DNA]</scope>
    <source>
        <strain evidence="9 10">CBS 118157</strain>
    </source>
</reference>
<sequence>MTSRPPTEGQLAKNLPGLTAYITGHDPTSGDTKIQERRPAKWQSIDSGGMTFNVPYTTSEFPVSMNGDIDIIKHDQRLGSGQMGIVNPGGTVLRFVDFAPQFESMMHRTRSLDYGIVVEGSIELILDSGEKQLLQRGDVCIQRGTNHAWRNPSKTEWTRVAAVLAAGFLLYVLLYVGRRGRNFPDGPPTLPVIGNLHQLPKQKVYLQFTEWAKKYGGMYSLKLGPGTAVVLSDRRIIKQLLDKRSAISSERPASEVSQRIITEGDHLLWMNNTPAWRLMRKLIHQDLTEAMCNRDHYKIQQAESVQMLHDMLQSPDEWMRHLKRFSNSIITTIVYGIRSPSIDAPYIKRLNELLEKWARINEFGATPPVDIFPFLKLIPERFLGNWVTRATVVHDEMHALYNHLRETVLKRRETMGSMDTVIDRLLDQQEKSGLTTHQITLLSGVTIKGGSDTSASVLSSFMQAMVTWPDVAKKAQAEIDAVIGDDRVPNWSDYEKLPYVAAIVKESHRWRPVAPLSVPHALSEDEWIEGKFLPKGTAIFLNVWGLHHDESKFPDHDVFDPDHYKGRTLLASEYANSADYENRDHYGYGNGRRLCPGIHLADRNLFHAISKILWAFDIEKATDPKTGKPIIPDTNVVTGYREGLTACAYEFPCKLTVRSRAKRETIMKEYAEAKANVFPQYEKTGTF</sequence>
<evidence type="ECO:0000313" key="10">
    <source>
        <dbReference type="Proteomes" id="UP000054342"/>
    </source>
</evidence>
<dbReference type="InterPro" id="IPR001128">
    <property type="entry name" value="Cyt_P450"/>
</dbReference>
<dbReference type="InterPro" id="IPR002401">
    <property type="entry name" value="Cyt_P450_E_grp-I"/>
</dbReference>
<comment type="similarity">
    <text evidence="2">Belongs to the cytochrome P450 family.</text>
</comment>
<dbReference type="Gene3D" id="1.10.630.10">
    <property type="entry name" value="Cytochrome P450"/>
    <property type="match status" value="1"/>
</dbReference>
<name>A0A0D2FDF4_9EURO</name>
<dbReference type="GO" id="GO:0016705">
    <property type="term" value="F:oxidoreductase activity, acting on paired donors, with incorporation or reduction of molecular oxygen"/>
    <property type="evidence" value="ECO:0007669"/>
    <property type="project" value="InterPro"/>
</dbReference>
<keyword evidence="8" id="KW-0812">Transmembrane</keyword>
<keyword evidence="8" id="KW-1133">Transmembrane helix</keyword>
<dbReference type="STRING" id="348802.A0A0D2FDF4"/>
<evidence type="ECO:0000256" key="6">
    <source>
        <dbReference type="ARBA" id="ARBA00023033"/>
    </source>
</evidence>
<keyword evidence="5 7" id="KW-0408">Iron</keyword>
<gene>
    <name evidence="9" type="ORF">PV05_02624</name>
</gene>
<keyword evidence="8" id="KW-0472">Membrane</keyword>
<accession>A0A0D2FDF4</accession>
<feature type="transmembrane region" description="Helical" evidence="8">
    <location>
        <begin position="160"/>
        <end position="177"/>
    </location>
</feature>
<keyword evidence="10" id="KW-1185">Reference proteome</keyword>
<organism evidence="9 10">
    <name type="scientific">Exophiala xenobiotica</name>
    <dbReference type="NCBI Taxonomy" id="348802"/>
    <lineage>
        <taxon>Eukaryota</taxon>
        <taxon>Fungi</taxon>
        <taxon>Dikarya</taxon>
        <taxon>Ascomycota</taxon>
        <taxon>Pezizomycotina</taxon>
        <taxon>Eurotiomycetes</taxon>
        <taxon>Chaetothyriomycetidae</taxon>
        <taxon>Chaetothyriales</taxon>
        <taxon>Herpotrichiellaceae</taxon>
        <taxon>Exophiala</taxon>
    </lineage>
</organism>